<evidence type="ECO:0000256" key="1">
    <source>
        <dbReference type="ARBA" id="ARBA00004123"/>
    </source>
</evidence>
<accession>A0A178FJS2</accession>
<evidence type="ECO:0000313" key="11">
    <source>
        <dbReference type="Proteomes" id="UP000243519"/>
    </source>
</evidence>
<feature type="compositionally biased region" description="Basic and acidic residues" evidence="9">
    <location>
        <begin position="315"/>
        <end position="349"/>
    </location>
</feature>
<feature type="compositionally biased region" description="Basic and acidic residues" evidence="9">
    <location>
        <begin position="452"/>
        <end position="466"/>
    </location>
</feature>
<feature type="region of interest" description="Disordered" evidence="9">
    <location>
        <begin position="249"/>
        <end position="296"/>
    </location>
</feature>
<keyword evidence="6 8" id="KW-0131">Cell cycle</keyword>
<dbReference type="CDD" id="cd22289">
    <property type="entry name" value="RecQL4_SLD2_NTD"/>
    <property type="match status" value="1"/>
</dbReference>
<dbReference type="Gene3D" id="1.10.10.1460">
    <property type="match status" value="1"/>
</dbReference>
<feature type="compositionally biased region" description="Acidic residues" evidence="9">
    <location>
        <begin position="417"/>
        <end position="430"/>
    </location>
</feature>
<feature type="compositionally biased region" description="Gly residues" evidence="9">
    <location>
        <begin position="478"/>
        <end position="488"/>
    </location>
</feature>
<dbReference type="Pfam" id="PF11719">
    <property type="entry name" value="Drc1-Sld2"/>
    <property type="match status" value="1"/>
</dbReference>
<feature type="region of interest" description="Disordered" evidence="9">
    <location>
        <begin position="315"/>
        <end position="488"/>
    </location>
</feature>
<dbReference type="EMBL" id="LHPN01000005">
    <property type="protein sequence ID" value="OAL71717.1"/>
    <property type="molecule type" value="Genomic_DNA"/>
</dbReference>
<dbReference type="GO" id="GO:0031261">
    <property type="term" value="C:DNA replication preinitiation complex"/>
    <property type="evidence" value="ECO:0007669"/>
    <property type="project" value="TreeGrafter"/>
</dbReference>
<reference evidence="10 11" key="1">
    <citation type="submission" date="2016-05" db="EMBL/GenBank/DDBJ databases">
        <title>Genome sequencing of Trichophyton violaceum CMCC(F)T3l isolated from hair.</title>
        <authorList>
            <person name="Zhan P."/>
            <person name="Tao Y."/>
            <person name="Liu W."/>
        </authorList>
    </citation>
    <scope>NUCLEOTIDE SEQUENCE [LARGE SCALE GENOMIC DNA]</scope>
    <source>
        <strain evidence="11">CMCC(F)T3l</strain>
    </source>
</reference>
<dbReference type="GO" id="GO:0006270">
    <property type="term" value="P:DNA replication initiation"/>
    <property type="evidence" value="ECO:0007669"/>
    <property type="project" value="UniProtKB-UniRule"/>
</dbReference>
<feature type="compositionally biased region" description="Acidic residues" evidence="9">
    <location>
        <begin position="399"/>
        <end position="408"/>
    </location>
</feature>
<dbReference type="PANTHER" id="PTHR28124">
    <property type="entry name" value="DNA REPLICATION REGULATOR SLD2"/>
    <property type="match status" value="1"/>
</dbReference>
<name>A0A178FJS2_TRIVO</name>
<dbReference type="FunFam" id="1.10.10.1460:FF:000001">
    <property type="entry name" value="DNA replication regulator Sld2"/>
    <property type="match status" value="1"/>
</dbReference>
<dbReference type="PANTHER" id="PTHR28124:SF1">
    <property type="entry name" value="DNA REPLICATION REGULATOR SLD2"/>
    <property type="match status" value="1"/>
</dbReference>
<feature type="compositionally biased region" description="Basic and acidic residues" evidence="9">
    <location>
        <begin position="43"/>
        <end position="77"/>
    </location>
</feature>
<evidence type="ECO:0000256" key="6">
    <source>
        <dbReference type="ARBA" id="ARBA00023306"/>
    </source>
</evidence>
<proteinExistence type="inferred from homology"/>
<keyword evidence="11" id="KW-1185">Reference proteome</keyword>
<feature type="compositionally biased region" description="Basic residues" evidence="9">
    <location>
        <begin position="361"/>
        <end position="387"/>
    </location>
</feature>
<comment type="subcellular location">
    <subcellularLocation>
        <location evidence="1 8">Nucleus</location>
    </subcellularLocation>
</comment>
<dbReference type="InterPro" id="IPR021110">
    <property type="entry name" value="DNA_rep_checkpnt_protein"/>
</dbReference>
<evidence type="ECO:0000256" key="4">
    <source>
        <dbReference type="ARBA" id="ARBA00022705"/>
    </source>
</evidence>
<keyword evidence="4 8" id="KW-0235">DNA replication</keyword>
<feature type="region of interest" description="Disordered" evidence="9">
    <location>
        <begin position="168"/>
        <end position="223"/>
    </location>
</feature>
<evidence type="ECO:0000256" key="7">
    <source>
        <dbReference type="ARBA" id="ARBA00025253"/>
    </source>
</evidence>
<comment type="function">
    <text evidence="7 8">Has a role in the initiation of DNA replication. Required at S-phase checkpoint.</text>
</comment>
<dbReference type="GO" id="GO:1902977">
    <property type="term" value="P:mitotic DNA replication preinitiation complex assembly"/>
    <property type="evidence" value="ECO:0007669"/>
    <property type="project" value="TreeGrafter"/>
</dbReference>
<sequence>MDAGADAATSLRAELKQWEKTFTLQNSRKPGREDIKNNPAIAEKYKEYARLRSDGSQKTGKENGKEKEKEKEKEKAKSAVVGQQTPKRTKRHCPFEDDSPNAKPKICTPSKAVTTRAGEAHPSQLDPYDSPSSIRRLNGARDPLPLYDAIGPTPQRDGKALGLFDLLGSPAQKTPRASRQSVGNDNTHGNGIGVAQTPSKKGKVPGTPSSRGTPATARRLRYASTPLSSARKFYLASFFATPTANRCTTIPEEDENNNAAGGAGLASETPSFLRRKNIFSPRAKNNVPTLHSPGPVAVRMPQKLFGKGISSFAKRLQEQNTEKKEGAEEQSEKRVEETQIFSDQDRDVNNEDNGDGDVHKSPSKTHKTYKKKGQKRTTRLSRLKPSRAKPAAQPLWESLVEESEDELAAADAAAPLAEDDGSSDDPDGDEAYIPKNHEKNPKKPAKSASKTAAEKKPRKIKAEAHANYRSLKIRSRGGQKGGGRFGRR</sequence>
<keyword evidence="5 8" id="KW-0539">Nucleus</keyword>
<evidence type="ECO:0000256" key="8">
    <source>
        <dbReference type="RuleBase" id="RU367067"/>
    </source>
</evidence>
<organism evidence="10 11">
    <name type="scientific">Trichophyton violaceum</name>
    <dbReference type="NCBI Taxonomy" id="34388"/>
    <lineage>
        <taxon>Eukaryota</taxon>
        <taxon>Fungi</taxon>
        <taxon>Dikarya</taxon>
        <taxon>Ascomycota</taxon>
        <taxon>Pezizomycotina</taxon>
        <taxon>Eurotiomycetes</taxon>
        <taxon>Eurotiomycetidae</taxon>
        <taxon>Onygenales</taxon>
        <taxon>Arthrodermataceae</taxon>
        <taxon>Trichophyton</taxon>
    </lineage>
</organism>
<comment type="similarity">
    <text evidence="2 8">Belongs to the SLD2 family.</text>
</comment>
<evidence type="ECO:0000256" key="9">
    <source>
        <dbReference type="SAM" id="MobiDB-lite"/>
    </source>
</evidence>
<protein>
    <recommendedName>
        <fullName evidence="3 8">DNA replication regulator SLD2</fullName>
    </recommendedName>
</protein>
<gene>
    <name evidence="10" type="ORF">A7D00_3746</name>
</gene>
<dbReference type="Proteomes" id="UP000243519">
    <property type="component" value="Unassembled WGS sequence"/>
</dbReference>
<dbReference type="InterPro" id="IPR040203">
    <property type="entry name" value="Sld2"/>
</dbReference>
<dbReference type="GO" id="GO:0003697">
    <property type="term" value="F:single-stranded DNA binding"/>
    <property type="evidence" value="ECO:0007669"/>
    <property type="project" value="TreeGrafter"/>
</dbReference>
<evidence type="ECO:0000256" key="3">
    <source>
        <dbReference type="ARBA" id="ARBA00018363"/>
    </source>
</evidence>
<dbReference type="AlphaFoldDB" id="A0A178FJS2"/>
<dbReference type="OrthoDB" id="8775810at2759"/>
<evidence type="ECO:0000313" key="10">
    <source>
        <dbReference type="EMBL" id="OAL71717.1"/>
    </source>
</evidence>
<feature type="compositionally biased region" description="Polar residues" evidence="9">
    <location>
        <begin position="171"/>
        <end position="189"/>
    </location>
</feature>
<feature type="region of interest" description="Disordered" evidence="9">
    <location>
        <begin position="22"/>
        <end position="140"/>
    </location>
</feature>
<evidence type="ECO:0000256" key="5">
    <source>
        <dbReference type="ARBA" id="ARBA00023242"/>
    </source>
</evidence>
<comment type="caution">
    <text evidence="10">The sequence shown here is derived from an EMBL/GenBank/DDBJ whole genome shotgun (WGS) entry which is preliminary data.</text>
</comment>
<dbReference type="GO" id="GO:0000727">
    <property type="term" value="P:double-strand break repair via break-induced replication"/>
    <property type="evidence" value="ECO:0007669"/>
    <property type="project" value="TreeGrafter"/>
</dbReference>
<dbReference type="GO" id="GO:0003688">
    <property type="term" value="F:DNA replication origin binding"/>
    <property type="evidence" value="ECO:0007669"/>
    <property type="project" value="TreeGrafter"/>
</dbReference>
<evidence type="ECO:0000256" key="2">
    <source>
        <dbReference type="ARBA" id="ARBA00007276"/>
    </source>
</evidence>